<dbReference type="HOGENOM" id="CLU_019796_1_0_9"/>
<dbReference type="STRING" id="645991.Sgly_1731"/>
<dbReference type="CDD" id="cd05300">
    <property type="entry name" value="2-Hacid_dh_1"/>
    <property type="match status" value="1"/>
</dbReference>
<dbReference type="InterPro" id="IPR006140">
    <property type="entry name" value="D-isomer_DH_NAD-bd"/>
</dbReference>
<dbReference type="PANTHER" id="PTHR43333:SF1">
    <property type="entry name" value="D-ISOMER SPECIFIC 2-HYDROXYACID DEHYDROGENASE NAD-BINDING DOMAIN-CONTAINING PROTEIN"/>
    <property type="match status" value="1"/>
</dbReference>
<organism evidence="7 8">
    <name type="scientific">Syntrophobotulus glycolicus (strain DSM 8271 / FlGlyR)</name>
    <dbReference type="NCBI Taxonomy" id="645991"/>
    <lineage>
        <taxon>Bacteria</taxon>
        <taxon>Bacillati</taxon>
        <taxon>Bacillota</taxon>
        <taxon>Clostridia</taxon>
        <taxon>Eubacteriales</taxon>
        <taxon>Desulfitobacteriaceae</taxon>
        <taxon>Syntrophobotulus</taxon>
    </lineage>
</organism>
<gene>
    <name evidence="7" type="ordered locus">Sgly_1731</name>
</gene>
<dbReference type="InterPro" id="IPR006139">
    <property type="entry name" value="D-isomer_2_OHA_DH_cat_dom"/>
</dbReference>
<dbReference type="OrthoDB" id="9805416at2"/>
<feature type="domain" description="D-isomer specific 2-hydroxyacid dehydrogenase catalytic" evidence="5">
    <location>
        <begin position="38"/>
        <end position="296"/>
    </location>
</feature>
<protein>
    <submittedName>
        <fullName evidence="7">Glyoxylate reductase (NADP(+))</fullName>
        <ecNumber evidence="7">1.1.1.79</ecNumber>
    </submittedName>
</protein>
<dbReference type="RefSeq" id="WP_013624896.1">
    <property type="nucleotide sequence ID" value="NC_015172.1"/>
</dbReference>
<dbReference type="eggNOG" id="COG0111">
    <property type="taxonomic scope" value="Bacteria"/>
</dbReference>
<evidence type="ECO:0000259" key="5">
    <source>
        <dbReference type="Pfam" id="PF00389"/>
    </source>
</evidence>
<dbReference type="SUPFAM" id="SSF52283">
    <property type="entry name" value="Formate/glycerate dehydrogenase catalytic domain-like"/>
    <property type="match status" value="1"/>
</dbReference>
<evidence type="ECO:0000259" key="6">
    <source>
        <dbReference type="Pfam" id="PF02826"/>
    </source>
</evidence>
<reference evidence="7 8" key="1">
    <citation type="journal article" date="2011" name="Stand. Genomic Sci.">
        <title>Complete genome sequence of Syntrophobotulus glycolicus type strain (FlGlyR).</title>
        <authorList>
            <person name="Han C."/>
            <person name="Mwirichia R."/>
            <person name="Chertkov O."/>
            <person name="Held B."/>
            <person name="Lapidus A."/>
            <person name="Nolan M."/>
            <person name="Lucas S."/>
            <person name="Hammon N."/>
            <person name="Deshpande S."/>
            <person name="Cheng J.F."/>
            <person name="Tapia R."/>
            <person name="Goodwin L."/>
            <person name="Pitluck S."/>
            <person name="Huntemann M."/>
            <person name="Liolios K."/>
            <person name="Ivanova N."/>
            <person name="Pagani I."/>
            <person name="Mavromatis K."/>
            <person name="Ovchinikova G."/>
            <person name="Pati A."/>
            <person name="Chen A."/>
            <person name="Palaniappan K."/>
            <person name="Land M."/>
            <person name="Hauser L."/>
            <person name="Brambilla E.M."/>
            <person name="Rohde M."/>
            <person name="Spring S."/>
            <person name="Sikorski J."/>
            <person name="Goker M."/>
            <person name="Woyke T."/>
            <person name="Bristow J."/>
            <person name="Eisen J.A."/>
            <person name="Markowitz V."/>
            <person name="Hugenholtz P."/>
            <person name="Kyrpides N.C."/>
            <person name="Klenk H.P."/>
            <person name="Detter J.C."/>
        </authorList>
    </citation>
    <scope>NUCLEOTIDE SEQUENCE [LARGE SCALE GENOMIC DNA]</scope>
    <source>
        <strain evidence="8">DSM 8271 / FlGlyR</strain>
    </source>
</reference>
<dbReference type="PANTHER" id="PTHR43333">
    <property type="entry name" value="2-HACID_DH_C DOMAIN-CONTAINING PROTEIN"/>
    <property type="match status" value="1"/>
</dbReference>
<dbReference type="Pfam" id="PF02826">
    <property type="entry name" value="2-Hacid_dh_C"/>
    <property type="match status" value="1"/>
</dbReference>
<dbReference type="GO" id="GO:0030267">
    <property type="term" value="F:glyoxylate reductase (NADPH) activity"/>
    <property type="evidence" value="ECO:0007669"/>
    <property type="project" value="UniProtKB-EC"/>
</dbReference>
<evidence type="ECO:0000256" key="1">
    <source>
        <dbReference type="ARBA" id="ARBA00005854"/>
    </source>
</evidence>
<dbReference type="SUPFAM" id="SSF51735">
    <property type="entry name" value="NAD(P)-binding Rossmann-fold domains"/>
    <property type="match status" value="1"/>
</dbReference>
<sequence length="312" mass="34824">MRLISSVSLTEENMGKLRELCPGIEIVQVRSLSEPDDKAEVLLTYGWDVKKETLDLFPNLRWLQSLSAGVDMLPLKAIAEKGIRLANVQGAHKIQMSEHVIWSMLMLLRQGAVFVHQQDHKSFSAKPKIDEMYGKTVCIVGAGTIGREIALKCSAFGMKVIGVSREGKQSDVFSRSYQVEKMAEALGQSDLVVVVLPLTDQTKGFVNRDFIGMMKEGTMLINVARGPVADEEALIEGLQNGRIKAAALDVFVQEPLPEDSPLWSMENVLITPHIGGRTIQASERMWEVFQENLRNYPDFCRMKGLIDLEEGY</sequence>
<evidence type="ECO:0000313" key="8">
    <source>
        <dbReference type="Proteomes" id="UP000007488"/>
    </source>
</evidence>
<dbReference type="Pfam" id="PF00389">
    <property type="entry name" value="2-Hacid_dh"/>
    <property type="match status" value="1"/>
</dbReference>
<dbReference type="InterPro" id="IPR036291">
    <property type="entry name" value="NAD(P)-bd_dom_sf"/>
</dbReference>
<keyword evidence="8" id="KW-1185">Reference proteome</keyword>
<dbReference type="GO" id="GO:0051287">
    <property type="term" value="F:NAD binding"/>
    <property type="evidence" value="ECO:0007669"/>
    <property type="project" value="InterPro"/>
</dbReference>
<comment type="similarity">
    <text evidence="1 4">Belongs to the D-isomer specific 2-hydroxyacid dehydrogenase family.</text>
</comment>
<accession>F0SYZ1</accession>
<keyword evidence="2 4" id="KW-0560">Oxidoreductase</keyword>
<evidence type="ECO:0000256" key="3">
    <source>
        <dbReference type="ARBA" id="ARBA00023027"/>
    </source>
</evidence>
<dbReference type="Gene3D" id="3.40.50.720">
    <property type="entry name" value="NAD(P)-binding Rossmann-like Domain"/>
    <property type="match status" value="2"/>
</dbReference>
<name>F0SYZ1_SYNGF</name>
<evidence type="ECO:0000313" key="7">
    <source>
        <dbReference type="EMBL" id="ADY56028.1"/>
    </source>
</evidence>
<dbReference type="Proteomes" id="UP000007488">
    <property type="component" value="Chromosome"/>
</dbReference>
<evidence type="ECO:0000256" key="4">
    <source>
        <dbReference type="RuleBase" id="RU003719"/>
    </source>
</evidence>
<dbReference type="KEGG" id="sgy:Sgly_1731"/>
<evidence type="ECO:0000256" key="2">
    <source>
        <dbReference type="ARBA" id="ARBA00023002"/>
    </source>
</evidence>
<reference evidence="8" key="2">
    <citation type="submission" date="2011-02" db="EMBL/GenBank/DDBJ databases">
        <title>The complete genome of Syntrophobotulus glycolicus DSM 8271.</title>
        <authorList>
            <person name="Lucas S."/>
            <person name="Copeland A."/>
            <person name="Lapidus A."/>
            <person name="Bruce D."/>
            <person name="Goodwin L."/>
            <person name="Pitluck S."/>
            <person name="Kyrpides N."/>
            <person name="Mavromatis K."/>
            <person name="Pagani I."/>
            <person name="Ivanova N."/>
            <person name="Mikhailova N."/>
            <person name="Chertkov O."/>
            <person name="Held B."/>
            <person name="Detter J.C."/>
            <person name="Tapia R."/>
            <person name="Han C."/>
            <person name="Land M."/>
            <person name="Hauser L."/>
            <person name="Markowitz V."/>
            <person name="Cheng J.-F."/>
            <person name="Hugenholtz P."/>
            <person name="Woyke T."/>
            <person name="Wu D."/>
            <person name="Spring S."/>
            <person name="Schroeder M."/>
            <person name="Brambilla E."/>
            <person name="Klenk H.-P."/>
            <person name="Eisen J.A."/>
        </authorList>
    </citation>
    <scope>NUCLEOTIDE SEQUENCE [LARGE SCALE GENOMIC DNA]</scope>
    <source>
        <strain evidence="8">DSM 8271 / FlGlyR</strain>
    </source>
</reference>
<dbReference type="EC" id="1.1.1.79" evidence="7"/>
<keyword evidence="3" id="KW-0520">NAD</keyword>
<dbReference type="EMBL" id="CP002547">
    <property type="protein sequence ID" value="ADY56028.1"/>
    <property type="molecule type" value="Genomic_DNA"/>
</dbReference>
<feature type="domain" description="D-isomer specific 2-hydroxyacid dehydrogenase NAD-binding" evidence="6">
    <location>
        <begin position="102"/>
        <end position="275"/>
    </location>
</feature>
<proteinExistence type="inferred from homology"/>
<dbReference type="AlphaFoldDB" id="F0SYZ1"/>